<keyword evidence="1" id="KW-0175">Coiled coil</keyword>
<gene>
    <name evidence="3" type="ORF">GTO87_05770</name>
</gene>
<dbReference type="RefSeq" id="WP_180848445.1">
    <property type="nucleotide sequence ID" value="NZ_CP047418.1"/>
</dbReference>
<dbReference type="Proteomes" id="UP000510886">
    <property type="component" value="Chromosome"/>
</dbReference>
<feature type="compositionally biased region" description="Polar residues" evidence="2">
    <location>
        <begin position="152"/>
        <end position="165"/>
    </location>
</feature>
<evidence type="ECO:0000313" key="3">
    <source>
        <dbReference type="EMBL" id="QLL78149.1"/>
    </source>
</evidence>
<sequence>MKREFLKEQGLSDEQIKAVMTEHGKDMDKVMEQVNTLTTEKDNLTSQIADRDTQLTKLKEGIQDNADLNDQITKLQQANKQAKKDFEAKMASQKKAFLVDKAINGAGARNSKAVSALLDLDKVSLSDNGLEGLDDQLTALKESDSYLFNVKNEPQPTKSPVNVVSGQPKGEGTPTINLATASYQEIKQFKDNHPDEYQALTKD</sequence>
<organism evidence="3 4">
    <name type="scientific">Ligilactobacillus saerimneri</name>
    <dbReference type="NCBI Taxonomy" id="228229"/>
    <lineage>
        <taxon>Bacteria</taxon>
        <taxon>Bacillati</taxon>
        <taxon>Bacillota</taxon>
        <taxon>Bacilli</taxon>
        <taxon>Lactobacillales</taxon>
        <taxon>Lactobacillaceae</taxon>
        <taxon>Ligilactobacillus</taxon>
    </lineage>
</organism>
<dbReference type="EMBL" id="CP047418">
    <property type="protein sequence ID" value="QLL78149.1"/>
    <property type="molecule type" value="Genomic_DNA"/>
</dbReference>
<dbReference type="KEGG" id="lsw:GTO87_05770"/>
<evidence type="ECO:0000256" key="1">
    <source>
        <dbReference type="SAM" id="Coils"/>
    </source>
</evidence>
<name>A0A7H9EL98_9LACO</name>
<proteinExistence type="predicted"/>
<reference evidence="3 4" key="1">
    <citation type="submission" date="2020-01" db="EMBL/GenBank/DDBJ databases">
        <title>Complete and circular genome sequences of six lactobacillus isolates from horses.</title>
        <authorList>
            <person name="Hassan H.M."/>
        </authorList>
    </citation>
    <scope>NUCLEOTIDE SEQUENCE [LARGE SCALE GENOMIC DNA]</scope>
    <source>
        <strain evidence="3 4">1A</strain>
    </source>
</reference>
<protein>
    <submittedName>
        <fullName evidence="3">Scaffolding protein</fullName>
    </submittedName>
</protein>
<evidence type="ECO:0000256" key="2">
    <source>
        <dbReference type="SAM" id="MobiDB-lite"/>
    </source>
</evidence>
<dbReference type="Pfam" id="PF06810">
    <property type="entry name" value="Phage_scaffold"/>
    <property type="match status" value="1"/>
</dbReference>
<feature type="region of interest" description="Disordered" evidence="2">
    <location>
        <begin position="150"/>
        <end position="174"/>
    </location>
</feature>
<dbReference type="AlphaFoldDB" id="A0A7H9EL98"/>
<accession>A0A7H9EL98</accession>
<evidence type="ECO:0000313" key="4">
    <source>
        <dbReference type="Proteomes" id="UP000510886"/>
    </source>
</evidence>
<dbReference type="InterPro" id="IPR009636">
    <property type="entry name" value="SCAF"/>
</dbReference>
<feature type="coiled-coil region" evidence="1">
    <location>
        <begin position="27"/>
        <end position="85"/>
    </location>
</feature>